<gene>
    <name evidence="2" type="ORF">PNOK_0475600</name>
</gene>
<feature type="region of interest" description="Disordered" evidence="1">
    <location>
        <begin position="163"/>
        <end position="187"/>
    </location>
</feature>
<feature type="region of interest" description="Disordered" evidence="1">
    <location>
        <begin position="572"/>
        <end position="623"/>
    </location>
</feature>
<evidence type="ECO:0000313" key="3">
    <source>
        <dbReference type="Proteomes" id="UP000217199"/>
    </source>
</evidence>
<dbReference type="AlphaFoldDB" id="A0A286UJS2"/>
<feature type="region of interest" description="Disordered" evidence="1">
    <location>
        <begin position="445"/>
        <end position="464"/>
    </location>
</feature>
<feature type="compositionally biased region" description="Polar residues" evidence="1">
    <location>
        <begin position="163"/>
        <end position="181"/>
    </location>
</feature>
<reference evidence="2 3" key="1">
    <citation type="journal article" date="2017" name="Mol. Ecol.">
        <title>Comparative and population genomic landscape of Phellinus noxius: A hypervariable fungus causing root rot in trees.</title>
        <authorList>
            <person name="Chung C.L."/>
            <person name="Lee T.J."/>
            <person name="Akiba M."/>
            <person name="Lee H.H."/>
            <person name="Kuo T.H."/>
            <person name="Liu D."/>
            <person name="Ke H.M."/>
            <person name="Yokoi T."/>
            <person name="Roa M.B."/>
            <person name="Lu M.J."/>
            <person name="Chang Y.Y."/>
            <person name="Ann P.J."/>
            <person name="Tsai J.N."/>
            <person name="Chen C.Y."/>
            <person name="Tzean S.S."/>
            <person name="Ota Y."/>
            <person name="Hattori T."/>
            <person name="Sahashi N."/>
            <person name="Liou R.F."/>
            <person name="Kikuchi T."/>
            <person name="Tsai I.J."/>
        </authorList>
    </citation>
    <scope>NUCLEOTIDE SEQUENCE [LARGE SCALE GENOMIC DNA]</scope>
    <source>
        <strain evidence="2 3">FFPRI411160</strain>
    </source>
</reference>
<sequence length="764" mass="83664">MGNYIYHCCSPASFFDRVLHLEGSLFLLVSFLFCSVDYFLHSLLALTNSTHMSIALDTLHNQGLPVDVPLTLYTPPSIHKDLHSEPLNDLAIEDLTEDHEPGSTVHVSVSVSLQESLASIARWASQIAPGSPPAPSPRSATFYNPSEDEFKSSQSATFLNLFDSSPSNRAYKNQGQRTPSTPALRPVIPRDLLAQGYTSIFVHLPKFAQNSDLGSPAPDTRFPLGPLPVPRPRPSRPRTNSLAAKENNSGQQEKEKPTKLTRFRSLSLKAKKPAPTSPPPPVPDMPPFTKTEINHNTKVSSAPKKSKPKSTPHTRYGALLGPGNGAGALPLAQEVELMRMLDGGSKDHNVRRVAERYARDTNGVNHHSSKGHRSGESNRAHRGTDREREKDHRPAEKRENERDERVGGGVPGVYRDERGALWWDEDEALELTGLLPEERDTIVEPVKPLGPSSIPNTGKAEKRRGLLPRLIMNSNKTPQASGPGADWVQLTSPVVGRETLDGPANSSVNGLSYDPFRRGSAASGEHSSDIDPDLDPSFAIQPRDSSTLTGSPFIPGYSMNVERHMHRREPRGIDAFGRPGISPLDNDSESGTSTLRPRERRERKRPAPLTLDHPLPTPLVPSSVMSSASTVKKIKTPKQEVLQVSTLMLNGLVGPTREECEGRKEYFSDQFKPPLSVTPSTKPGSGVDDLTQSSVPKSNVKKSRRESVTLFRRRTSVQGVSSRTTNENENNEIPLMRTSTTTSEATGHGSSGRSRFKGLFKRGA</sequence>
<feature type="region of interest" description="Disordered" evidence="1">
    <location>
        <begin position="128"/>
        <end position="148"/>
    </location>
</feature>
<protein>
    <submittedName>
        <fullName evidence="2">Uncharacterized protein</fullName>
    </submittedName>
</protein>
<feature type="compositionally biased region" description="Basic and acidic residues" evidence="1">
    <location>
        <begin position="373"/>
        <end position="406"/>
    </location>
</feature>
<organism evidence="2 3">
    <name type="scientific">Pyrrhoderma noxium</name>
    <dbReference type="NCBI Taxonomy" id="2282107"/>
    <lineage>
        <taxon>Eukaryota</taxon>
        <taxon>Fungi</taxon>
        <taxon>Dikarya</taxon>
        <taxon>Basidiomycota</taxon>
        <taxon>Agaricomycotina</taxon>
        <taxon>Agaricomycetes</taxon>
        <taxon>Hymenochaetales</taxon>
        <taxon>Hymenochaetaceae</taxon>
        <taxon>Pyrrhoderma</taxon>
    </lineage>
</organism>
<evidence type="ECO:0000313" key="2">
    <source>
        <dbReference type="EMBL" id="PAV19822.1"/>
    </source>
</evidence>
<feature type="region of interest" description="Disordered" evidence="1">
    <location>
        <begin position="212"/>
        <end position="322"/>
    </location>
</feature>
<feature type="compositionally biased region" description="Polar residues" evidence="1">
    <location>
        <begin position="716"/>
        <end position="725"/>
    </location>
</feature>
<proteinExistence type="predicted"/>
<name>A0A286UJS2_9AGAM</name>
<feature type="compositionally biased region" description="Polar residues" evidence="1">
    <location>
        <begin position="239"/>
        <end position="251"/>
    </location>
</feature>
<feature type="region of interest" description="Disordered" evidence="1">
    <location>
        <begin position="498"/>
        <end position="555"/>
    </location>
</feature>
<feature type="compositionally biased region" description="Pro residues" evidence="1">
    <location>
        <begin position="275"/>
        <end position="286"/>
    </location>
</feature>
<feature type="compositionally biased region" description="Basic residues" evidence="1">
    <location>
        <begin position="754"/>
        <end position="764"/>
    </location>
</feature>
<dbReference type="OrthoDB" id="3233731at2759"/>
<accession>A0A286UJS2</accession>
<evidence type="ECO:0000256" key="1">
    <source>
        <dbReference type="SAM" id="MobiDB-lite"/>
    </source>
</evidence>
<dbReference type="EMBL" id="NBII01000004">
    <property type="protein sequence ID" value="PAV19822.1"/>
    <property type="molecule type" value="Genomic_DNA"/>
</dbReference>
<feature type="region of interest" description="Disordered" evidence="1">
    <location>
        <begin position="666"/>
        <end position="764"/>
    </location>
</feature>
<comment type="caution">
    <text evidence="2">The sequence shown here is derived from an EMBL/GenBank/DDBJ whole genome shotgun (WGS) entry which is preliminary data.</text>
</comment>
<feature type="region of interest" description="Disordered" evidence="1">
    <location>
        <begin position="357"/>
        <end position="411"/>
    </location>
</feature>
<dbReference type="InParanoid" id="A0A286UJS2"/>
<dbReference type="Proteomes" id="UP000217199">
    <property type="component" value="Unassembled WGS sequence"/>
</dbReference>
<keyword evidence="3" id="KW-1185">Reference proteome</keyword>